<evidence type="ECO:0000256" key="4">
    <source>
        <dbReference type="SAM" id="MobiDB-lite"/>
    </source>
</evidence>
<dbReference type="GO" id="GO:0000045">
    <property type="term" value="P:autophagosome assembly"/>
    <property type="evidence" value="ECO:0007669"/>
    <property type="project" value="TreeGrafter"/>
</dbReference>
<name>K0KEG3_WICCF</name>
<dbReference type="GO" id="GO:0000407">
    <property type="term" value="C:phagophore assembly site"/>
    <property type="evidence" value="ECO:0007669"/>
    <property type="project" value="TreeGrafter"/>
</dbReference>
<dbReference type="Proteomes" id="UP000009328">
    <property type="component" value="Unassembled WGS sequence"/>
</dbReference>
<keyword evidence="6" id="KW-1185">Reference proteome</keyword>
<dbReference type="HOGENOM" id="CLU_943992_0_0_1"/>
<proteinExistence type="inferred from homology"/>
<dbReference type="AlphaFoldDB" id="K0KEG3"/>
<evidence type="ECO:0000256" key="3">
    <source>
        <dbReference type="ARBA" id="ARBA00023006"/>
    </source>
</evidence>
<dbReference type="InParanoid" id="K0KEG3"/>
<dbReference type="PANTHER" id="PTHR13292:SF0">
    <property type="entry name" value="AUTOPHAGY-RELATED PROTEIN 101"/>
    <property type="match status" value="1"/>
</dbReference>
<keyword evidence="3" id="KW-0072">Autophagy</keyword>
<evidence type="ECO:0000313" key="5">
    <source>
        <dbReference type="EMBL" id="CCH40632.1"/>
    </source>
</evidence>
<dbReference type="PANTHER" id="PTHR13292">
    <property type="entry name" value="AUTOPHAGY-RELATED PROTEIN 101"/>
    <property type="match status" value="1"/>
</dbReference>
<sequence length="295" mass="33032">MEHSFDLTADRQHVHDAVKSELLSFDEDVKLNTNILPYFESLELDNEIESKIDQLLSRIDSDISTPILSSASVTSTPLGSPGAKPFTLSSSITNNSNPYANIKFSDPDPIQPLSDIDNNDPLASSLHSLGGLGGPSGKINSIKSPSSVPTTGSTLHTISSRRSNINSNSSNTNTNQNNNIKFGQIAVKFYERKKLKKPTWFGKTEEEINWETWILNIRVISKSINTDHSQLIENLKLQFEQTLWEISEQCDEYKDHIPVITSTELFPFPYTISTSHGNNDSWKAFIKKMLKDPIY</sequence>
<dbReference type="GO" id="GO:0019901">
    <property type="term" value="F:protein kinase binding"/>
    <property type="evidence" value="ECO:0007669"/>
    <property type="project" value="TreeGrafter"/>
</dbReference>
<feature type="compositionally biased region" description="Low complexity" evidence="4">
    <location>
        <begin position="157"/>
        <end position="177"/>
    </location>
</feature>
<protein>
    <recommendedName>
        <fullName evidence="2">Autophagy-related protein 101</fullName>
    </recommendedName>
</protein>
<accession>K0KEG3</accession>
<organism evidence="5 6">
    <name type="scientific">Wickerhamomyces ciferrii (strain ATCC 14091 / BCRC 22168 / CBS 111 / JCM 3599 / NBRC 0793 / NRRL Y-1031 F-60-10)</name>
    <name type="common">Yeast</name>
    <name type="synonym">Pichia ciferrii</name>
    <dbReference type="NCBI Taxonomy" id="1206466"/>
    <lineage>
        <taxon>Eukaryota</taxon>
        <taxon>Fungi</taxon>
        <taxon>Dikarya</taxon>
        <taxon>Ascomycota</taxon>
        <taxon>Saccharomycotina</taxon>
        <taxon>Saccharomycetes</taxon>
        <taxon>Phaffomycetales</taxon>
        <taxon>Wickerhamomycetaceae</taxon>
        <taxon>Wickerhamomyces</taxon>
    </lineage>
</organism>
<comment type="similarity">
    <text evidence="1">Belongs to the ATG101 family.</text>
</comment>
<comment type="caution">
    <text evidence="5">The sequence shown here is derived from an EMBL/GenBank/DDBJ whole genome shotgun (WGS) entry which is preliminary data.</text>
</comment>
<gene>
    <name evidence="5" type="ORF">BN7_166</name>
</gene>
<evidence type="ECO:0000256" key="2">
    <source>
        <dbReference type="ARBA" id="ARBA00018874"/>
    </source>
</evidence>
<dbReference type="Pfam" id="PF07855">
    <property type="entry name" value="ATG101"/>
    <property type="match status" value="1"/>
</dbReference>
<evidence type="ECO:0000313" key="6">
    <source>
        <dbReference type="Proteomes" id="UP000009328"/>
    </source>
</evidence>
<dbReference type="EMBL" id="CAIF01000002">
    <property type="protein sequence ID" value="CCH40632.1"/>
    <property type="molecule type" value="Genomic_DNA"/>
</dbReference>
<reference evidence="5 6" key="1">
    <citation type="journal article" date="2012" name="Eukaryot. Cell">
        <title>Draft genome sequence of Wickerhamomyces ciferrii NRRL Y-1031 F-60-10.</title>
        <authorList>
            <person name="Schneider J."/>
            <person name="Andrea H."/>
            <person name="Blom J."/>
            <person name="Jaenicke S."/>
            <person name="Ruckert C."/>
            <person name="Schorsch C."/>
            <person name="Szczepanowski R."/>
            <person name="Farwick M."/>
            <person name="Goesmann A."/>
            <person name="Puhler A."/>
            <person name="Schaffer S."/>
            <person name="Tauch A."/>
            <person name="Kohler T."/>
            <person name="Brinkrolf K."/>
        </authorList>
    </citation>
    <scope>NUCLEOTIDE SEQUENCE [LARGE SCALE GENOMIC DNA]</scope>
    <source>
        <strain evidence="6">ATCC 14091 / BCRC 22168 / CBS 111 / JCM 3599 / NBRC 0793 / NRRL Y-1031 F-60-10</strain>
    </source>
</reference>
<dbReference type="InterPro" id="IPR012445">
    <property type="entry name" value="ATG101"/>
</dbReference>
<dbReference type="STRING" id="1206466.K0KEG3"/>
<dbReference type="GO" id="GO:1990316">
    <property type="term" value="C:Atg1/ULK1 kinase complex"/>
    <property type="evidence" value="ECO:0007669"/>
    <property type="project" value="TreeGrafter"/>
</dbReference>
<feature type="region of interest" description="Disordered" evidence="4">
    <location>
        <begin position="143"/>
        <end position="177"/>
    </location>
</feature>
<feature type="compositionally biased region" description="Polar residues" evidence="4">
    <location>
        <begin position="143"/>
        <end position="156"/>
    </location>
</feature>
<evidence type="ECO:0000256" key="1">
    <source>
        <dbReference type="ARBA" id="ARBA00007130"/>
    </source>
</evidence>